<reference evidence="6 7" key="1">
    <citation type="submission" date="2018-08" db="EMBL/GenBank/DDBJ databases">
        <title>Genomic Encyclopedia of Type Strains, Phase III (KMG-III): the genomes of soil and plant-associated and newly described type strains.</title>
        <authorList>
            <person name="Whitman W."/>
        </authorList>
    </citation>
    <scope>NUCLEOTIDE SEQUENCE [LARGE SCALE GENOMIC DNA]</scope>
    <source>
        <strain evidence="6 7">CGMCC 1.10966</strain>
    </source>
</reference>
<comment type="function">
    <text evidence="5">A translational regulator that binds mRNA to regulate translation initiation and/or mRNA stability. Usually binds in the 5'-UTR at or near the Shine-Dalgarno sequence preventing ribosome-binding, thus repressing translation. Its main target seems to be the major flagellin gene, while its function is anatagonized by FliW.</text>
</comment>
<sequence length="77" mass="8506">MLILSRKKGQSIIINNDIEIFISAVDGDQVKVGINAPIEVSILRKEVYEAVQASNKQALQTSLNPNDLKQLSSLKKK</sequence>
<dbReference type="EMBL" id="QTTN01000014">
    <property type="protein sequence ID" value="REE84483.1"/>
    <property type="molecule type" value="Genomic_DNA"/>
</dbReference>
<dbReference type="NCBIfam" id="NF002469">
    <property type="entry name" value="PRK01712.1"/>
    <property type="match status" value="1"/>
</dbReference>
<dbReference type="GO" id="GO:0006402">
    <property type="term" value="P:mRNA catabolic process"/>
    <property type="evidence" value="ECO:0007669"/>
    <property type="project" value="InterPro"/>
</dbReference>
<dbReference type="GO" id="GO:0045947">
    <property type="term" value="P:negative regulation of translational initiation"/>
    <property type="evidence" value="ECO:0007669"/>
    <property type="project" value="UniProtKB-UniRule"/>
</dbReference>
<dbReference type="OrthoDB" id="9809061at2"/>
<dbReference type="Pfam" id="PF02599">
    <property type="entry name" value="CsrA"/>
    <property type="match status" value="1"/>
</dbReference>
<dbReference type="RefSeq" id="WP_116189531.1">
    <property type="nucleotide sequence ID" value="NZ_QTTN01000014.1"/>
</dbReference>
<dbReference type="NCBIfam" id="TIGR00202">
    <property type="entry name" value="csrA"/>
    <property type="match status" value="1"/>
</dbReference>
<dbReference type="FunFam" id="2.60.40.4380:FF:000002">
    <property type="entry name" value="Translational regulator CsrA"/>
    <property type="match status" value="1"/>
</dbReference>
<keyword evidence="5" id="KW-1005">Bacterial flagellum biogenesis</keyword>
<comment type="similarity">
    <text evidence="5">Belongs to the CsrA/RsmA family.</text>
</comment>
<dbReference type="Gene3D" id="2.60.40.4380">
    <property type="entry name" value="Translational regulator CsrA"/>
    <property type="match status" value="1"/>
</dbReference>
<dbReference type="SUPFAM" id="SSF117130">
    <property type="entry name" value="CsrA-like"/>
    <property type="match status" value="1"/>
</dbReference>
<comment type="subunit">
    <text evidence="5">Homodimer; the beta-strands of each monomer intercalate to form a hydrophobic core, while the alpha-helices form wings that extend away from the core.</text>
</comment>
<dbReference type="GO" id="GO:0006109">
    <property type="term" value="P:regulation of carbohydrate metabolic process"/>
    <property type="evidence" value="ECO:0007669"/>
    <property type="project" value="InterPro"/>
</dbReference>
<dbReference type="InterPro" id="IPR036107">
    <property type="entry name" value="CsrA_sf"/>
</dbReference>
<organism evidence="6 7">
    <name type="scientific">Paenibacillus taihuensis</name>
    <dbReference type="NCBI Taxonomy" id="1156355"/>
    <lineage>
        <taxon>Bacteria</taxon>
        <taxon>Bacillati</taxon>
        <taxon>Bacillota</taxon>
        <taxon>Bacilli</taxon>
        <taxon>Bacillales</taxon>
        <taxon>Paenibacillaceae</taxon>
        <taxon>Paenibacillus</taxon>
    </lineage>
</organism>
<dbReference type="HAMAP" id="MF_00167">
    <property type="entry name" value="CsrA"/>
    <property type="match status" value="1"/>
</dbReference>
<evidence type="ECO:0000256" key="4">
    <source>
        <dbReference type="ARBA" id="ARBA00022884"/>
    </source>
</evidence>
<keyword evidence="3 5" id="KW-0810">Translation regulation</keyword>
<comment type="subcellular location">
    <subcellularLocation>
        <location evidence="5">Cytoplasm</location>
    </subcellularLocation>
</comment>
<keyword evidence="1 5" id="KW-0963">Cytoplasm</keyword>
<evidence type="ECO:0000256" key="1">
    <source>
        <dbReference type="ARBA" id="ARBA00022490"/>
    </source>
</evidence>
<dbReference type="PANTHER" id="PTHR34984:SF1">
    <property type="entry name" value="CARBON STORAGE REGULATOR"/>
    <property type="match status" value="1"/>
</dbReference>
<evidence type="ECO:0000313" key="7">
    <source>
        <dbReference type="Proteomes" id="UP000256304"/>
    </source>
</evidence>
<dbReference type="GO" id="GO:1902208">
    <property type="term" value="P:regulation of bacterial-type flagellum assembly"/>
    <property type="evidence" value="ECO:0007669"/>
    <property type="project" value="UniProtKB-UniRule"/>
</dbReference>
<protein>
    <recommendedName>
        <fullName evidence="5">Translational regulator CsrA</fullName>
    </recommendedName>
</protein>
<comment type="caution">
    <text evidence="6">The sequence shown here is derived from an EMBL/GenBank/DDBJ whole genome shotgun (WGS) entry which is preliminary data.</text>
</comment>
<dbReference type="InterPro" id="IPR003751">
    <property type="entry name" value="CsrA"/>
</dbReference>
<dbReference type="GO" id="GO:0048027">
    <property type="term" value="F:mRNA 5'-UTR binding"/>
    <property type="evidence" value="ECO:0007669"/>
    <property type="project" value="UniProtKB-UniRule"/>
</dbReference>
<dbReference type="Proteomes" id="UP000256304">
    <property type="component" value="Unassembled WGS sequence"/>
</dbReference>
<name>A0A3D9RWY0_9BACL</name>
<proteinExistence type="inferred from homology"/>
<dbReference type="PANTHER" id="PTHR34984">
    <property type="entry name" value="CARBON STORAGE REGULATOR"/>
    <property type="match status" value="1"/>
</dbReference>
<evidence type="ECO:0000256" key="2">
    <source>
        <dbReference type="ARBA" id="ARBA00022491"/>
    </source>
</evidence>
<gene>
    <name evidence="5" type="primary">csrA</name>
    <name evidence="6" type="ORF">A8990_11417</name>
</gene>
<evidence type="ECO:0000256" key="3">
    <source>
        <dbReference type="ARBA" id="ARBA00022845"/>
    </source>
</evidence>
<dbReference type="GO" id="GO:0044781">
    <property type="term" value="P:bacterial-type flagellum organization"/>
    <property type="evidence" value="ECO:0007669"/>
    <property type="project" value="UniProtKB-KW"/>
</dbReference>
<evidence type="ECO:0000313" key="6">
    <source>
        <dbReference type="EMBL" id="REE84483.1"/>
    </source>
</evidence>
<dbReference type="GO" id="GO:0005829">
    <property type="term" value="C:cytosol"/>
    <property type="evidence" value="ECO:0007669"/>
    <property type="project" value="TreeGrafter"/>
</dbReference>
<keyword evidence="4 5" id="KW-0694">RNA-binding</keyword>
<dbReference type="AlphaFoldDB" id="A0A3D9RWY0"/>
<keyword evidence="2 5" id="KW-0678">Repressor</keyword>
<accession>A0A3D9RWY0</accession>
<keyword evidence="7" id="KW-1185">Reference proteome</keyword>
<evidence type="ECO:0000256" key="5">
    <source>
        <dbReference type="HAMAP-Rule" id="MF_00167"/>
    </source>
</evidence>